<evidence type="ECO:0000259" key="5">
    <source>
        <dbReference type="PROSITE" id="PS50887"/>
    </source>
</evidence>
<dbReference type="InterPro" id="IPR000160">
    <property type="entry name" value="GGDEF_dom"/>
</dbReference>
<dbReference type="NCBIfam" id="TIGR00254">
    <property type="entry name" value="GGDEF"/>
    <property type="match status" value="1"/>
</dbReference>
<dbReference type="InterPro" id="IPR050469">
    <property type="entry name" value="Diguanylate_Cyclase"/>
</dbReference>
<sequence length="632" mass="71837">MQVNGQTVRFNQTWSVALVCIFALLCIFAISQVSSDSNPLYGIDQNTLYLEDTDGSLTIEQIQTLPQQEWQKETGELLSYGMNTNPFWFKAVIPAHSNTQPRILEIDYAMLDEVDIWYYQNNVLIAQYHEGDSYPFDTRTIKNEKLLFPIPQSNAQIDLVVRIQTAGTVKLPMRVWEEGEYLIYNGEHNLILGLFFGFMAAMTLSNLFFFVTTGSITFLTYSLYVVSMALTLATMHGLGFKYLWPDWVWLQSRSIGIFATMTLLFVTIFSQQLLNVKAYSALMDKSLNVTAGVLTVALILSFVVPYHIFIKLFLVILCITVTLVFATGLLLWYRGVKVARFYLLAWSALLISGFLSSFESANIIKMDTAAHYLLMLGASIETFMLAFALAITYGTQRDEQFRTQELALVEERLARESQDEALRLKEEAQEELEYKVQERTLELEIALRELSETNNELEQQTLTDSLTGIRNRKHFDKKYQAEVRRCRREQTELSIVMLDIDHFKSINDNHGHVAGDEVIKEVARLLKRNLKRTTDDACRYGGEEFALILPNTDLQGAMGVAENVRQEVEALIVELDDLSLKVTLSAGVSTTVVTTAEDEKNLLEAADKALYQAKRNGRNRVEGGHLHARDIL</sequence>
<organism evidence="6 7">
    <name type="scientific">Aliiglaciecola litoralis</name>
    <dbReference type="NCBI Taxonomy" id="582857"/>
    <lineage>
        <taxon>Bacteria</taxon>
        <taxon>Pseudomonadati</taxon>
        <taxon>Pseudomonadota</taxon>
        <taxon>Gammaproteobacteria</taxon>
        <taxon>Alteromonadales</taxon>
        <taxon>Alteromonadaceae</taxon>
        <taxon>Aliiglaciecola</taxon>
    </lineage>
</organism>
<dbReference type="PANTHER" id="PTHR45138:SF9">
    <property type="entry name" value="DIGUANYLATE CYCLASE DGCM-RELATED"/>
    <property type="match status" value="1"/>
</dbReference>
<feature type="transmembrane region" description="Helical" evidence="4">
    <location>
        <begin position="312"/>
        <end position="333"/>
    </location>
</feature>
<evidence type="ECO:0000256" key="1">
    <source>
        <dbReference type="ARBA" id="ARBA00012528"/>
    </source>
</evidence>
<feature type="coiled-coil region" evidence="3">
    <location>
        <begin position="436"/>
        <end position="463"/>
    </location>
</feature>
<dbReference type="EC" id="2.7.7.65" evidence="1"/>
<feature type="transmembrane region" description="Helical" evidence="4">
    <location>
        <begin position="223"/>
        <end position="243"/>
    </location>
</feature>
<name>A0ABP3WP44_9ALTE</name>
<dbReference type="InterPro" id="IPR011622">
    <property type="entry name" value="7TMR_DISM_rcpt_extracell_dom2"/>
</dbReference>
<evidence type="ECO:0000256" key="3">
    <source>
        <dbReference type="SAM" id="Coils"/>
    </source>
</evidence>
<evidence type="ECO:0000313" key="7">
    <source>
        <dbReference type="Proteomes" id="UP001500359"/>
    </source>
</evidence>
<dbReference type="SUPFAM" id="SSF55073">
    <property type="entry name" value="Nucleotide cyclase"/>
    <property type="match status" value="1"/>
</dbReference>
<comment type="caution">
    <text evidence="6">The sequence shown here is derived from an EMBL/GenBank/DDBJ whole genome shotgun (WGS) entry which is preliminary data.</text>
</comment>
<keyword evidence="3" id="KW-0175">Coiled coil</keyword>
<keyword evidence="4" id="KW-1133">Transmembrane helix</keyword>
<feature type="domain" description="GGDEF" evidence="5">
    <location>
        <begin position="491"/>
        <end position="626"/>
    </location>
</feature>
<dbReference type="CDD" id="cd01949">
    <property type="entry name" value="GGDEF"/>
    <property type="match status" value="1"/>
</dbReference>
<dbReference type="Pfam" id="PF00990">
    <property type="entry name" value="GGDEF"/>
    <property type="match status" value="1"/>
</dbReference>
<evidence type="ECO:0000256" key="4">
    <source>
        <dbReference type="SAM" id="Phobius"/>
    </source>
</evidence>
<protein>
    <recommendedName>
        <fullName evidence="1">diguanylate cyclase</fullName>
        <ecNumber evidence="1">2.7.7.65</ecNumber>
    </recommendedName>
</protein>
<proteinExistence type="predicted"/>
<dbReference type="Gene3D" id="3.30.70.270">
    <property type="match status" value="1"/>
</dbReference>
<keyword evidence="4" id="KW-0812">Transmembrane</keyword>
<dbReference type="InterPro" id="IPR029787">
    <property type="entry name" value="Nucleotide_cyclase"/>
</dbReference>
<feature type="transmembrane region" description="Helical" evidence="4">
    <location>
        <begin position="190"/>
        <end position="211"/>
    </location>
</feature>
<keyword evidence="7" id="KW-1185">Reference proteome</keyword>
<dbReference type="Proteomes" id="UP001500359">
    <property type="component" value="Unassembled WGS sequence"/>
</dbReference>
<comment type="catalytic activity">
    <reaction evidence="2">
        <text>2 GTP = 3',3'-c-di-GMP + 2 diphosphate</text>
        <dbReference type="Rhea" id="RHEA:24898"/>
        <dbReference type="ChEBI" id="CHEBI:33019"/>
        <dbReference type="ChEBI" id="CHEBI:37565"/>
        <dbReference type="ChEBI" id="CHEBI:58805"/>
        <dbReference type="EC" id="2.7.7.65"/>
    </reaction>
</comment>
<dbReference type="RefSeq" id="WP_343857202.1">
    <property type="nucleotide sequence ID" value="NZ_BAAAFD010000002.1"/>
</dbReference>
<dbReference type="InterPro" id="IPR043128">
    <property type="entry name" value="Rev_trsase/Diguanyl_cyclase"/>
</dbReference>
<keyword evidence="4" id="KW-0472">Membrane</keyword>
<dbReference type="Pfam" id="PF07695">
    <property type="entry name" value="7TMR-DISM_7TM"/>
    <property type="match status" value="1"/>
</dbReference>
<feature type="transmembrane region" description="Helical" evidence="4">
    <location>
        <begin position="286"/>
        <end position="306"/>
    </location>
</feature>
<feature type="transmembrane region" description="Helical" evidence="4">
    <location>
        <begin position="370"/>
        <end position="393"/>
    </location>
</feature>
<dbReference type="Pfam" id="PF07696">
    <property type="entry name" value="7TMR-DISMED2"/>
    <property type="match status" value="1"/>
</dbReference>
<reference evidence="7" key="1">
    <citation type="journal article" date="2019" name="Int. J. Syst. Evol. Microbiol.">
        <title>The Global Catalogue of Microorganisms (GCM) 10K type strain sequencing project: providing services to taxonomists for standard genome sequencing and annotation.</title>
        <authorList>
            <consortium name="The Broad Institute Genomics Platform"/>
            <consortium name="The Broad Institute Genome Sequencing Center for Infectious Disease"/>
            <person name="Wu L."/>
            <person name="Ma J."/>
        </authorList>
    </citation>
    <scope>NUCLEOTIDE SEQUENCE [LARGE SCALE GENOMIC DNA]</scope>
    <source>
        <strain evidence="7">JCM 15896</strain>
    </source>
</reference>
<accession>A0ABP3WP44</accession>
<dbReference type="Gene3D" id="2.60.40.2380">
    <property type="match status" value="1"/>
</dbReference>
<feature type="transmembrane region" description="Helical" evidence="4">
    <location>
        <begin position="255"/>
        <end position="274"/>
    </location>
</feature>
<dbReference type="EMBL" id="BAAAFD010000002">
    <property type="protein sequence ID" value="GAA0854461.1"/>
    <property type="molecule type" value="Genomic_DNA"/>
</dbReference>
<dbReference type="SMART" id="SM00267">
    <property type="entry name" value="GGDEF"/>
    <property type="match status" value="1"/>
</dbReference>
<evidence type="ECO:0000313" key="6">
    <source>
        <dbReference type="EMBL" id="GAA0854461.1"/>
    </source>
</evidence>
<evidence type="ECO:0000256" key="2">
    <source>
        <dbReference type="ARBA" id="ARBA00034247"/>
    </source>
</evidence>
<dbReference type="PROSITE" id="PS50887">
    <property type="entry name" value="GGDEF"/>
    <property type="match status" value="1"/>
</dbReference>
<dbReference type="PANTHER" id="PTHR45138">
    <property type="entry name" value="REGULATORY COMPONENTS OF SENSORY TRANSDUCTION SYSTEM"/>
    <property type="match status" value="1"/>
</dbReference>
<gene>
    <name evidence="6" type="ORF">GCM10009114_10280</name>
</gene>
<feature type="transmembrane region" description="Helical" evidence="4">
    <location>
        <begin position="340"/>
        <end position="358"/>
    </location>
</feature>
<dbReference type="InterPro" id="IPR011623">
    <property type="entry name" value="7TMR_DISM_rcpt_extracell_dom1"/>
</dbReference>
<feature type="coiled-coil region" evidence="3">
    <location>
        <begin position="561"/>
        <end position="616"/>
    </location>
</feature>